<feature type="binding site" evidence="17">
    <location>
        <position position="270"/>
    </location>
    <ligand>
        <name>substrate</name>
    </ligand>
</feature>
<evidence type="ECO:0000313" key="22">
    <source>
        <dbReference type="Proteomes" id="UP000030653"/>
    </source>
</evidence>
<dbReference type="OrthoDB" id="204980at2759"/>
<protein>
    <recommendedName>
        <fullName evidence="4">alpha-amylase</fullName>
        <ecNumber evidence="4">3.2.1.1</ecNumber>
    </recommendedName>
</protein>
<feature type="binding site" evidence="17">
    <location>
        <position position="58"/>
    </location>
    <ligand>
        <name>substrate</name>
    </ligand>
</feature>
<dbReference type="SMART" id="SM00642">
    <property type="entry name" value="Aamy"/>
    <property type="match status" value="1"/>
</dbReference>
<organism evidence="21 22">
    <name type="scientific">Dacryopinax primogenitus (strain DJM 731)</name>
    <name type="common">Brown rot fungus</name>
    <dbReference type="NCBI Taxonomy" id="1858805"/>
    <lineage>
        <taxon>Eukaryota</taxon>
        <taxon>Fungi</taxon>
        <taxon>Dikarya</taxon>
        <taxon>Basidiomycota</taxon>
        <taxon>Agaricomycotina</taxon>
        <taxon>Dacrymycetes</taxon>
        <taxon>Dacrymycetales</taxon>
        <taxon>Dacrymycetaceae</taxon>
        <taxon>Dacryopinax</taxon>
    </lineage>
</organism>
<evidence type="ECO:0000256" key="10">
    <source>
        <dbReference type="ARBA" id="ARBA00023180"/>
    </source>
</evidence>
<dbReference type="GeneID" id="63688817"/>
<dbReference type="SUPFAM" id="SSF51011">
    <property type="entry name" value="Glycosyl hydrolase domain"/>
    <property type="match status" value="1"/>
</dbReference>
<evidence type="ECO:0000256" key="12">
    <source>
        <dbReference type="ARBA" id="ARBA00023295"/>
    </source>
</evidence>
<keyword evidence="22" id="KW-1185">Reference proteome</keyword>
<feature type="disulfide bond" evidence="16">
    <location>
        <begin position="53"/>
        <end position="61"/>
    </location>
</feature>
<evidence type="ECO:0000256" key="8">
    <source>
        <dbReference type="ARBA" id="ARBA00022837"/>
    </source>
</evidence>
<dbReference type="EMBL" id="JH795874">
    <property type="protein sequence ID" value="EJT98061.1"/>
    <property type="molecule type" value="Genomic_DNA"/>
</dbReference>
<evidence type="ECO:0000256" key="6">
    <source>
        <dbReference type="ARBA" id="ARBA00022729"/>
    </source>
</evidence>
<gene>
    <name evidence="21" type="ORF">DACRYDRAFT_24599</name>
</gene>
<dbReference type="InterPro" id="IPR013777">
    <property type="entry name" value="A-amylase-like"/>
</dbReference>
<dbReference type="OMA" id="YMDGVLN"/>
<evidence type="ECO:0000256" key="5">
    <source>
        <dbReference type="ARBA" id="ARBA00022723"/>
    </source>
</evidence>
<dbReference type="Gene3D" id="3.20.20.80">
    <property type="entry name" value="Glycosidases"/>
    <property type="match status" value="1"/>
</dbReference>
<evidence type="ECO:0000256" key="17">
    <source>
        <dbReference type="PIRSR" id="PIRSR001024-5"/>
    </source>
</evidence>
<evidence type="ECO:0000256" key="14">
    <source>
        <dbReference type="PIRSR" id="PIRSR001024-2"/>
    </source>
</evidence>
<dbReference type="RefSeq" id="XP_040624959.1">
    <property type="nucleotide sequence ID" value="XM_040773755.1"/>
</dbReference>
<comment type="cofactor">
    <cofactor evidence="2">
        <name>Ca(2+)</name>
        <dbReference type="ChEBI" id="CHEBI:29108"/>
    </cofactor>
</comment>
<evidence type="ECO:0000256" key="18">
    <source>
        <dbReference type="SAM" id="Phobius"/>
    </source>
</evidence>
<evidence type="ECO:0000256" key="13">
    <source>
        <dbReference type="PIRSR" id="PIRSR001024-1"/>
    </source>
</evidence>
<dbReference type="EC" id="3.2.1.1" evidence="4"/>
<feature type="domain" description="Glycosyl hydrolase family 13 catalytic" evidence="20">
    <location>
        <begin position="34"/>
        <end position="406"/>
    </location>
</feature>
<keyword evidence="5 15" id="KW-0479">Metal-binding</keyword>
<dbReference type="Proteomes" id="UP000030653">
    <property type="component" value="Unassembled WGS sequence"/>
</dbReference>
<dbReference type="PANTHER" id="PTHR10357:SF215">
    <property type="entry name" value="ALPHA-AMYLASE 1"/>
    <property type="match status" value="1"/>
</dbReference>
<dbReference type="GO" id="GO:0005509">
    <property type="term" value="F:calcium ion binding"/>
    <property type="evidence" value="ECO:0007669"/>
    <property type="project" value="InterPro"/>
</dbReference>
<evidence type="ECO:0000256" key="11">
    <source>
        <dbReference type="ARBA" id="ARBA00023277"/>
    </source>
</evidence>
<proteinExistence type="inferred from homology"/>
<dbReference type="AlphaFoldDB" id="M5FX58"/>
<evidence type="ECO:0000256" key="16">
    <source>
        <dbReference type="PIRSR" id="PIRSR001024-4"/>
    </source>
</evidence>
<keyword evidence="9 16" id="KW-1015">Disulfide bond</keyword>
<feature type="disulfide bond" evidence="16">
    <location>
        <begin position="476"/>
        <end position="510"/>
    </location>
</feature>
<reference evidence="21 22" key="1">
    <citation type="journal article" date="2012" name="Science">
        <title>The Paleozoic origin of enzymatic lignin decomposition reconstructed from 31 fungal genomes.</title>
        <authorList>
            <person name="Floudas D."/>
            <person name="Binder M."/>
            <person name="Riley R."/>
            <person name="Barry K."/>
            <person name="Blanchette R.A."/>
            <person name="Henrissat B."/>
            <person name="Martinez A.T."/>
            <person name="Otillar R."/>
            <person name="Spatafora J.W."/>
            <person name="Yadav J.S."/>
            <person name="Aerts A."/>
            <person name="Benoit I."/>
            <person name="Boyd A."/>
            <person name="Carlson A."/>
            <person name="Copeland A."/>
            <person name="Coutinho P.M."/>
            <person name="de Vries R.P."/>
            <person name="Ferreira P."/>
            <person name="Findley K."/>
            <person name="Foster B."/>
            <person name="Gaskell J."/>
            <person name="Glotzer D."/>
            <person name="Gorecki P."/>
            <person name="Heitman J."/>
            <person name="Hesse C."/>
            <person name="Hori C."/>
            <person name="Igarashi K."/>
            <person name="Jurgens J.A."/>
            <person name="Kallen N."/>
            <person name="Kersten P."/>
            <person name="Kohler A."/>
            <person name="Kuees U."/>
            <person name="Kumar T.K.A."/>
            <person name="Kuo A."/>
            <person name="LaButti K."/>
            <person name="Larrondo L.F."/>
            <person name="Lindquist E."/>
            <person name="Ling A."/>
            <person name="Lombard V."/>
            <person name="Lucas S."/>
            <person name="Lundell T."/>
            <person name="Martin R."/>
            <person name="McLaughlin D.J."/>
            <person name="Morgenstern I."/>
            <person name="Morin E."/>
            <person name="Murat C."/>
            <person name="Nagy L.G."/>
            <person name="Nolan M."/>
            <person name="Ohm R.A."/>
            <person name="Patyshakuliyeva A."/>
            <person name="Rokas A."/>
            <person name="Ruiz-Duenas F.J."/>
            <person name="Sabat G."/>
            <person name="Salamov A."/>
            <person name="Samejima M."/>
            <person name="Schmutz J."/>
            <person name="Slot J.C."/>
            <person name="St John F."/>
            <person name="Stenlid J."/>
            <person name="Sun H."/>
            <person name="Sun S."/>
            <person name="Syed K."/>
            <person name="Tsang A."/>
            <person name="Wiebenga A."/>
            <person name="Young D."/>
            <person name="Pisabarro A."/>
            <person name="Eastwood D.C."/>
            <person name="Martin F."/>
            <person name="Cullen D."/>
            <person name="Grigoriev I.V."/>
            <person name="Hibbett D.S."/>
        </authorList>
    </citation>
    <scope>NUCLEOTIDE SEQUENCE [LARGE SCALE GENOMIC DNA]</scope>
    <source>
        <strain evidence="21 22">DJM-731 SS1</strain>
    </source>
</reference>
<feature type="binding site" evidence="17">
    <location>
        <position position="148"/>
    </location>
    <ligand>
        <name>substrate</name>
    </ligand>
</feature>
<dbReference type="InterPro" id="IPR015340">
    <property type="entry name" value="A_amylase_C_dom"/>
</dbReference>
<comment type="catalytic activity">
    <reaction evidence="1">
        <text>Endohydrolysis of (1-&gt;4)-alpha-D-glucosidic linkages in polysaccharides containing three or more (1-&gt;4)-alpha-linked D-glucose units.</text>
        <dbReference type="EC" id="3.2.1.1"/>
    </reaction>
</comment>
<dbReference type="STRING" id="1858805.M5FX58"/>
<evidence type="ECO:0000256" key="2">
    <source>
        <dbReference type="ARBA" id="ARBA00001913"/>
    </source>
</evidence>
<keyword evidence="18" id="KW-1133">Transmembrane helix</keyword>
<keyword evidence="18" id="KW-0472">Membrane</keyword>
<feature type="binding site" evidence="17">
    <location>
        <position position="381"/>
    </location>
    <ligand>
        <name>substrate</name>
    </ligand>
</feature>
<dbReference type="Pfam" id="PF09260">
    <property type="entry name" value="A_amylase_dom_C"/>
    <property type="match status" value="1"/>
</dbReference>
<evidence type="ECO:0000256" key="19">
    <source>
        <dbReference type="SAM" id="SignalP"/>
    </source>
</evidence>
<evidence type="ECO:0000256" key="15">
    <source>
        <dbReference type="PIRSR" id="PIRSR001024-3"/>
    </source>
</evidence>
<evidence type="ECO:0000256" key="7">
    <source>
        <dbReference type="ARBA" id="ARBA00022801"/>
    </source>
</evidence>
<dbReference type="PIRSF" id="PIRSF001024">
    <property type="entry name" value="Alph-amyl_fung"/>
    <property type="match status" value="1"/>
</dbReference>
<feature type="active site" description="Nucleophile" evidence="13">
    <location>
        <position position="242"/>
    </location>
</feature>
<feature type="binding site" evidence="15">
    <location>
        <position position="211"/>
    </location>
    <ligand>
        <name>Ca(2+)</name>
        <dbReference type="ChEBI" id="CHEBI:29108"/>
        <label>1</label>
    </ligand>
</feature>
<feature type="transmembrane region" description="Helical" evidence="18">
    <location>
        <begin position="523"/>
        <end position="545"/>
    </location>
</feature>
<keyword evidence="8 15" id="KW-0106">Calcium</keyword>
<feature type="binding site" evidence="17">
    <location>
        <position position="109"/>
    </location>
    <ligand>
        <name>substrate</name>
    </ligand>
</feature>
<dbReference type="InterPro" id="IPR006047">
    <property type="entry name" value="GH13_cat_dom"/>
</dbReference>
<keyword evidence="7" id="KW-0378">Hydrolase</keyword>
<feature type="chain" id="PRO_5004067392" description="alpha-amylase" evidence="19">
    <location>
        <begin position="22"/>
        <end position="547"/>
    </location>
</feature>
<feature type="binding site" evidence="15">
    <location>
        <position position="246"/>
    </location>
    <ligand>
        <name>Ca(2+)</name>
        <dbReference type="ChEBI" id="CHEBI:29108"/>
        <label>1</label>
    </ligand>
</feature>
<feature type="binding site" evidence="15">
    <location>
        <position position="266"/>
    </location>
    <ligand>
        <name>Ca(2+)</name>
        <dbReference type="ChEBI" id="CHEBI:29108"/>
        <label>2</label>
    </ligand>
</feature>
<dbReference type="GO" id="GO:0004556">
    <property type="term" value="F:alpha-amylase activity"/>
    <property type="evidence" value="ECO:0007669"/>
    <property type="project" value="UniProtKB-EC"/>
</dbReference>
<feature type="binding site" evidence="17">
    <location>
        <position position="334"/>
    </location>
    <ligand>
        <name>substrate</name>
    </ligand>
</feature>
<feature type="site" description="Transition state stabilizer" evidence="14">
    <location>
        <position position="334"/>
    </location>
</feature>
<evidence type="ECO:0000256" key="3">
    <source>
        <dbReference type="ARBA" id="ARBA00008061"/>
    </source>
</evidence>
<name>M5FX58_DACPD</name>
<evidence type="ECO:0000256" key="4">
    <source>
        <dbReference type="ARBA" id="ARBA00012595"/>
    </source>
</evidence>
<feature type="disulfide bond" evidence="16">
    <location>
        <begin position="186"/>
        <end position="200"/>
    </location>
</feature>
<feature type="binding site" evidence="15">
    <location>
        <position position="198"/>
    </location>
    <ligand>
        <name>Ca(2+)</name>
        <dbReference type="ChEBI" id="CHEBI:29108"/>
        <label>1</label>
    </ligand>
</feature>
<dbReference type="PANTHER" id="PTHR10357">
    <property type="entry name" value="ALPHA-AMYLASE FAMILY MEMBER"/>
    <property type="match status" value="1"/>
</dbReference>
<accession>M5FX58</accession>
<feature type="binding site" evidence="15">
    <location>
        <position position="242"/>
    </location>
    <ligand>
        <name>Ca(2+)</name>
        <dbReference type="ChEBI" id="CHEBI:29108"/>
        <label>2</label>
    </ligand>
</feature>
<dbReference type="HOGENOM" id="CLU_006462_7_2_1"/>
<keyword evidence="11" id="KW-0119">Carbohydrate metabolism</keyword>
<evidence type="ECO:0000256" key="1">
    <source>
        <dbReference type="ARBA" id="ARBA00000548"/>
    </source>
</evidence>
<dbReference type="InterPro" id="IPR017853">
    <property type="entry name" value="GH"/>
</dbReference>
<keyword evidence="12" id="KW-0326">Glycosidase</keyword>
<dbReference type="InterPro" id="IPR013780">
    <property type="entry name" value="Glyco_hydro_b"/>
</dbReference>
<sequence length="547" mass="58756">MMFNASLAIIALVLLVRNAYAASASDWQKRTVYQVMTDRFALPPSEDAQGKTCDASAQLPCGGTWSGIQNHLDYIQAMGFNAIWISPIVSQLQVPLPPPADGTAYHGYWPENIYALNDAFGSDSDLRSLINAVHSRGMYIMVDVVVNHMATYNTTSPSAAPTSPLAGISLNGYNPFNQDSDYHSFCPITDYGNQTMVEQCWLGSAAVPLADVNTEDQATVDLYYSWINTLISNYTFDGLRIDTVKHIRKSFWPGFANASSVFTLGEVLDGDAQYVGDYTNYLDAVFDYPGWGMILQAFQTTGGSMSMLAQSIQNTSTYFKNGGFSTGSFLENHDQPRFPSFTNDTGLIKNAIAYTFIGDGLPIVYEGQEQEYSGGAVPNNREAIWLSAYEQDKPLFKHITSLNMARQAAMNGSSSFLSTHMKVLSTSAHSIALAKYPMLASLTNIGQGSQGQVSVSVGSLGTGYSANSQLVEVLSCTEVNVDGSGNLAFTTQQGAPAVFLPSSMVNSKVCTNLVKNGSGAPGMFSASVYVISIAAASAIALSMFVGS</sequence>
<feature type="binding site" evidence="15">
    <location>
        <position position="147"/>
    </location>
    <ligand>
        <name>Ca(2+)</name>
        <dbReference type="ChEBI" id="CHEBI:29108"/>
        <label>1</label>
    </ligand>
</feature>
<comment type="similarity">
    <text evidence="3">Belongs to the glycosyl hydrolase 13 family.</text>
</comment>
<evidence type="ECO:0000256" key="9">
    <source>
        <dbReference type="ARBA" id="ARBA00023157"/>
    </source>
</evidence>
<feature type="signal peptide" evidence="19">
    <location>
        <begin position="1"/>
        <end position="21"/>
    </location>
</feature>
<keyword evidence="6 19" id="KW-0732">Signal</keyword>
<dbReference type="SUPFAM" id="SSF51445">
    <property type="entry name" value="(Trans)glycosidases"/>
    <property type="match status" value="1"/>
</dbReference>
<feature type="binding site" evidence="17">
    <location>
        <position position="240"/>
    </location>
    <ligand>
        <name>substrate</name>
    </ligand>
</feature>
<dbReference type="CDD" id="cd11319">
    <property type="entry name" value="AmyAc_euk_AmyA"/>
    <property type="match status" value="1"/>
</dbReference>
<keyword evidence="18" id="KW-0812">Transmembrane</keyword>
<evidence type="ECO:0000313" key="21">
    <source>
        <dbReference type="EMBL" id="EJT98061.1"/>
    </source>
</evidence>
<dbReference type="Pfam" id="PF00128">
    <property type="entry name" value="Alpha-amylase"/>
    <property type="match status" value="1"/>
</dbReference>
<dbReference type="Gene3D" id="2.60.40.1180">
    <property type="entry name" value="Golgi alpha-mannosidase II"/>
    <property type="match status" value="1"/>
</dbReference>
<evidence type="ECO:0000259" key="20">
    <source>
        <dbReference type="SMART" id="SM00642"/>
    </source>
</evidence>
<dbReference type="GO" id="GO:0016052">
    <property type="term" value="P:carbohydrate catabolic process"/>
    <property type="evidence" value="ECO:0007669"/>
    <property type="project" value="InterPro"/>
</dbReference>
<feature type="active site" description="Proton donor" evidence="13">
    <location>
        <position position="266"/>
    </location>
</feature>
<keyword evidence="10" id="KW-0325">Glycoprotein</keyword>
<dbReference type="FunFam" id="3.20.20.80:FF:000120">
    <property type="entry name" value="Alpha-amylase A"/>
    <property type="match status" value="1"/>
</dbReference>